<reference evidence="2" key="1">
    <citation type="journal article" date="2013" name="Proc. Natl. Acad. Sci. U.S.A.">
        <title>Improving the coverage of the cyanobacterial phylum using diversity-driven genome sequencing.</title>
        <authorList>
            <person name="Shih P.M."/>
            <person name="Wu D."/>
            <person name="Latifi A."/>
            <person name="Axen S.D."/>
            <person name="Fewer D.P."/>
            <person name="Talla E."/>
            <person name="Calteau A."/>
            <person name="Cai F."/>
            <person name="Tandeau de Marsac N."/>
            <person name="Rippka R."/>
            <person name="Herdman M."/>
            <person name="Sivonen K."/>
            <person name="Coursin T."/>
            <person name="Laurent T."/>
            <person name="Goodwin L."/>
            <person name="Nolan M."/>
            <person name="Davenport K.W."/>
            <person name="Han C.S."/>
            <person name="Rubin E.M."/>
            <person name="Eisen J.A."/>
            <person name="Woyke T."/>
            <person name="Gugger M."/>
            <person name="Kerfeld C.A."/>
        </authorList>
    </citation>
    <scope>NUCLEOTIDE SEQUENCE [LARGE SCALE GENOMIC DNA]</scope>
    <source>
        <strain evidence="2">PCC 10605</strain>
        <plasmid evidence="2">Plasmid pCYAN10605.01</plasmid>
    </source>
</reference>
<dbReference type="OrthoDB" id="495709at2"/>
<dbReference type="KEGG" id="can:Cyan10605_3544"/>
<gene>
    <name evidence="1" type="ordered locus">Cyan10605_3544</name>
</gene>
<evidence type="ECO:0000313" key="1">
    <source>
        <dbReference type="EMBL" id="AFZ55577.1"/>
    </source>
</evidence>
<geneLocation type="plasmid" evidence="1 2">
    <name>pCYAN10605.01</name>
</geneLocation>
<proteinExistence type="predicted"/>
<dbReference type="EMBL" id="CP003948">
    <property type="protein sequence ID" value="AFZ55577.1"/>
    <property type="molecule type" value="Genomic_DNA"/>
</dbReference>
<accession>K9ZA30</accession>
<dbReference type="HOGENOM" id="CLU_171584_0_0_3"/>
<keyword evidence="1" id="KW-0614">Plasmid</keyword>
<evidence type="ECO:0000313" key="2">
    <source>
        <dbReference type="Proteomes" id="UP000010480"/>
    </source>
</evidence>
<name>K9ZA30_CYAAP</name>
<protein>
    <submittedName>
        <fullName evidence="1">Uncharacterized protein</fullName>
    </submittedName>
</protein>
<dbReference type="eggNOG" id="ENOG5033K2J">
    <property type="taxonomic scope" value="Bacteria"/>
</dbReference>
<dbReference type="RefSeq" id="WP_015221292.1">
    <property type="nucleotide sequence ID" value="NC_019777.1"/>
</dbReference>
<sequence length="96" mass="11262">MQLFQINNNFPEADFWLINKSSIAQIGKPVKEYRSCLTGIKCNEQLILPSFGFYACLHLYQTGIWRGYGRSCINLVSLRIKDIRNVLNNYFVIQRR</sequence>
<organism evidence="1 2">
    <name type="scientific">Cyanobacterium aponinum (strain PCC 10605)</name>
    <dbReference type="NCBI Taxonomy" id="755178"/>
    <lineage>
        <taxon>Bacteria</taxon>
        <taxon>Bacillati</taxon>
        <taxon>Cyanobacteriota</taxon>
        <taxon>Cyanophyceae</taxon>
        <taxon>Oscillatoriophycideae</taxon>
        <taxon>Chroococcales</taxon>
        <taxon>Geminocystaceae</taxon>
        <taxon>Cyanobacterium</taxon>
    </lineage>
</organism>
<keyword evidence="2" id="KW-1185">Reference proteome</keyword>
<dbReference type="AlphaFoldDB" id="K9ZA30"/>
<dbReference type="Proteomes" id="UP000010480">
    <property type="component" value="Plasmid pCYAN10605.01"/>
</dbReference>